<name>A0AAD1X640_EUPCR</name>
<accession>A0AAD1X640</accession>
<reference evidence="2" key="1">
    <citation type="submission" date="2023-07" db="EMBL/GenBank/DDBJ databases">
        <authorList>
            <consortium name="AG Swart"/>
            <person name="Singh M."/>
            <person name="Singh A."/>
            <person name="Seah K."/>
            <person name="Emmerich C."/>
        </authorList>
    </citation>
    <scope>NUCLEOTIDE SEQUENCE</scope>
    <source>
        <strain evidence="2">DP1</strain>
    </source>
</reference>
<comment type="caution">
    <text evidence="2">The sequence shown here is derived from an EMBL/GenBank/DDBJ whole genome shotgun (WGS) entry which is preliminary data.</text>
</comment>
<dbReference type="EMBL" id="CAMPGE010000302">
    <property type="protein sequence ID" value="CAI2359041.1"/>
    <property type="molecule type" value="Genomic_DNA"/>
</dbReference>
<sequence length="593" mass="68497">MKQRNRFPSIEYELENISSPKMKTSTQEAHSFLRANDFIIDDEARLFKQIASIKNKREPTQASNNDHKRKYHLMPANLSKDSIQNYEDAKNSFLELCPMKNSSNIFFESKDSDSKWNDVFATLIKKESSGRHNTDSREPPSYDNPAVTIEHVDFSAENRPHVLNHVKLTQDENALAAPVIKYKPKKIILKTRNKKFNKRNTVSLRKDIIYNQILKDACTLKESINESKKFYSSLKDSGTSKFKAFSRKKKRQSSTSLLERTYSKVSQRKSVLLQSQEVKENKFILPFRKRMSSMVYSSNTSSALRLRKQALNISGIGRNSQVNPPLLNVAQLSHIKEGSDLENSYRKSGSMSVSDSVSIESGKPKPSRPSSKLRKGVKTRPQQTLQIARLSKISQKSKRVKPLFSSYSKTRAKRDPGADRKEVLRRVWFLIFLLKNHKYILYKKWKKSPTPVIQASLTKIDQLLTKLAKDDKSLKNDQKFILKFSAEYFRGFKSIHGIKFDSYITMLLEAQNNRNYLKVSKFEISYLSSLGKPRKKRLSKCRNQLNFIDAWRLHKKSASRNARVHSSCHGHQPKLVNIKKTIHLYSPNTSCQF</sequence>
<proteinExistence type="predicted"/>
<evidence type="ECO:0000313" key="3">
    <source>
        <dbReference type="Proteomes" id="UP001295684"/>
    </source>
</evidence>
<organism evidence="2 3">
    <name type="scientific">Euplotes crassus</name>
    <dbReference type="NCBI Taxonomy" id="5936"/>
    <lineage>
        <taxon>Eukaryota</taxon>
        <taxon>Sar</taxon>
        <taxon>Alveolata</taxon>
        <taxon>Ciliophora</taxon>
        <taxon>Intramacronucleata</taxon>
        <taxon>Spirotrichea</taxon>
        <taxon>Hypotrichia</taxon>
        <taxon>Euplotida</taxon>
        <taxon>Euplotidae</taxon>
        <taxon>Moneuplotes</taxon>
    </lineage>
</organism>
<feature type="compositionally biased region" description="Low complexity" evidence="1">
    <location>
        <begin position="348"/>
        <end position="361"/>
    </location>
</feature>
<evidence type="ECO:0000256" key="1">
    <source>
        <dbReference type="SAM" id="MobiDB-lite"/>
    </source>
</evidence>
<dbReference type="AlphaFoldDB" id="A0AAD1X640"/>
<keyword evidence="3" id="KW-1185">Reference proteome</keyword>
<protein>
    <submittedName>
        <fullName evidence="2">Uncharacterized protein</fullName>
    </submittedName>
</protein>
<dbReference type="Proteomes" id="UP001295684">
    <property type="component" value="Unassembled WGS sequence"/>
</dbReference>
<gene>
    <name evidence="2" type="ORF">ECRASSUSDP1_LOCUS326</name>
</gene>
<evidence type="ECO:0000313" key="2">
    <source>
        <dbReference type="EMBL" id="CAI2359041.1"/>
    </source>
</evidence>
<feature type="region of interest" description="Disordered" evidence="1">
    <location>
        <begin position="341"/>
        <end position="416"/>
    </location>
</feature>